<dbReference type="EMBL" id="KN824887">
    <property type="protein sequence ID" value="KIK98597.1"/>
    <property type="molecule type" value="Genomic_DNA"/>
</dbReference>
<protein>
    <submittedName>
        <fullName evidence="1">Uncharacterized protein</fullName>
    </submittedName>
</protein>
<sequence>MLISRFEAQKIRQQARRPPLKLTFHPSCSDTCHRLSEPRKIRMIVLYDMNPLITYLPRRSRSISPR</sequence>
<proteinExistence type="predicted"/>
<evidence type="ECO:0000313" key="1">
    <source>
        <dbReference type="EMBL" id="KIK98597.1"/>
    </source>
</evidence>
<keyword evidence="2" id="KW-1185">Reference proteome</keyword>
<gene>
    <name evidence="1" type="ORF">PAXRUDRAFT_664375</name>
</gene>
<name>A0A0D0DJK0_9AGAM</name>
<dbReference type="Proteomes" id="UP000054538">
    <property type="component" value="Unassembled WGS sequence"/>
</dbReference>
<organism evidence="1 2">
    <name type="scientific">Paxillus rubicundulus Ve08.2h10</name>
    <dbReference type="NCBI Taxonomy" id="930991"/>
    <lineage>
        <taxon>Eukaryota</taxon>
        <taxon>Fungi</taxon>
        <taxon>Dikarya</taxon>
        <taxon>Basidiomycota</taxon>
        <taxon>Agaricomycotina</taxon>
        <taxon>Agaricomycetes</taxon>
        <taxon>Agaricomycetidae</taxon>
        <taxon>Boletales</taxon>
        <taxon>Paxilineae</taxon>
        <taxon>Paxillaceae</taxon>
        <taxon>Paxillus</taxon>
    </lineage>
</organism>
<dbReference type="HOGENOM" id="CLU_2831931_0_0_1"/>
<dbReference type="AlphaFoldDB" id="A0A0D0DJK0"/>
<evidence type="ECO:0000313" key="2">
    <source>
        <dbReference type="Proteomes" id="UP000054538"/>
    </source>
</evidence>
<accession>A0A0D0DJK0</accession>
<reference evidence="1 2" key="1">
    <citation type="submission" date="2014-04" db="EMBL/GenBank/DDBJ databases">
        <authorList>
            <consortium name="DOE Joint Genome Institute"/>
            <person name="Kuo A."/>
            <person name="Kohler A."/>
            <person name="Jargeat P."/>
            <person name="Nagy L.G."/>
            <person name="Floudas D."/>
            <person name="Copeland A."/>
            <person name="Barry K.W."/>
            <person name="Cichocki N."/>
            <person name="Veneault-Fourrey C."/>
            <person name="LaButti K."/>
            <person name="Lindquist E.A."/>
            <person name="Lipzen A."/>
            <person name="Lundell T."/>
            <person name="Morin E."/>
            <person name="Murat C."/>
            <person name="Sun H."/>
            <person name="Tunlid A."/>
            <person name="Henrissat B."/>
            <person name="Grigoriev I.V."/>
            <person name="Hibbett D.S."/>
            <person name="Martin F."/>
            <person name="Nordberg H.P."/>
            <person name="Cantor M.N."/>
            <person name="Hua S.X."/>
        </authorList>
    </citation>
    <scope>NUCLEOTIDE SEQUENCE [LARGE SCALE GENOMIC DNA]</scope>
    <source>
        <strain evidence="1 2">Ve08.2h10</strain>
    </source>
</reference>
<dbReference type="InParanoid" id="A0A0D0DJK0"/>
<reference evidence="2" key="2">
    <citation type="submission" date="2015-01" db="EMBL/GenBank/DDBJ databases">
        <title>Evolutionary Origins and Diversification of the Mycorrhizal Mutualists.</title>
        <authorList>
            <consortium name="DOE Joint Genome Institute"/>
            <consortium name="Mycorrhizal Genomics Consortium"/>
            <person name="Kohler A."/>
            <person name="Kuo A."/>
            <person name="Nagy L.G."/>
            <person name="Floudas D."/>
            <person name="Copeland A."/>
            <person name="Barry K.W."/>
            <person name="Cichocki N."/>
            <person name="Veneault-Fourrey C."/>
            <person name="LaButti K."/>
            <person name="Lindquist E.A."/>
            <person name="Lipzen A."/>
            <person name="Lundell T."/>
            <person name="Morin E."/>
            <person name="Murat C."/>
            <person name="Riley R."/>
            <person name="Ohm R."/>
            <person name="Sun H."/>
            <person name="Tunlid A."/>
            <person name="Henrissat B."/>
            <person name="Grigoriev I.V."/>
            <person name="Hibbett D.S."/>
            <person name="Martin F."/>
        </authorList>
    </citation>
    <scope>NUCLEOTIDE SEQUENCE [LARGE SCALE GENOMIC DNA]</scope>
    <source>
        <strain evidence="2">Ve08.2h10</strain>
    </source>
</reference>